<accession>A0A0D1W7M9</accession>
<dbReference type="InterPro" id="IPR029058">
    <property type="entry name" value="AB_hydrolase_fold"/>
</dbReference>
<comment type="similarity">
    <text evidence="1">Belongs to the peptidase S10 family.</text>
</comment>
<keyword evidence="3" id="KW-0645">Protease</keyword>
<dbReference type="EMBL" id="KN846951">
    <property type="protein sequence ID" value="KIV84740.1"/>
    <property type="molecule type" value="Genomic_DNA"/>
</dbReference>
<evidence type="ECO:0000256" key="2">
    <source>
        <dbReference type="ARBA" id="ARBA00022645"/>
    </source>
</evidence>
<dbReference type="OrthoDB" id="443318at2759"/>
<dbReference type="Proteomes" id="UP000053599">
    <property type="component" value="Unassembled WGS sequence"/>
</dbReference>
<name>A0A0D1W7M9_9EURO</name>
<dbReference type="Pfam" id="PF00450">
    <property type="entry name" value="Peptidase_S10"/>
    <property type="match status" value="1"/>
</dbReference>
<evidence type="ECO:0000313" key="9">
    <source>
        <dbReference type="Proteomes" id="UP000053599"/>
    </source>
</evidence>
<evidence type="ECO:0000256" key="4">
    <source>
        <dbReference type="ARBA" id="ARBA00022729"/>
    </source>
</evidence>
<proteinExistence type="inferred from homology"/>
<organism evidence="8 9">
    <name type="scientific">Exophiala sideris</name>
    <dbReference type="NCBI Taxonomy" id="1016849"/>
    <lineage>
        <taxon>Eukaryota</taxon>
        <taxon>Fungi</taxon>
        <taxon>Dikarya</taxon>
        <taxon>Ascomycota</taxon>
        <taxon>Pezizomycotina</taxon>
        <taxon>Eurotiomycetes</taxon>
        <taxon>Chaetothyriomycetidae</taxon>
        <taxon>Chaetothyriales</taxon>
        <taxon>Herpotrichiellaceae</taxon>
        <taxon>Exophiala</taxon>
    </lineage>
</organism>
<dbReference type="HOGENOM" id="CLU_008523_10_3_1"/>
<evidence type="ECO:0000256" key="7">
    <source>
        <dbReference type="SAM" id="SignalP"/>
    </source>
</evidence>
<evidence type="ECO:0000256" key="1">
    <source>
        <dbReference type="ARBA" id="ARBA00009431"/>
    </source>
</evidence>
<keyword evidence="2" id="KW-0121">Carboxypeptidase</keyword>
<dbReference type="PANTHER" id="PTHR11802:SF189">
    <property type="entry name" value="CARBOXYPEPTIDASE"/>
    <property type="match status" value="1"/>
</dbReference>
<dbReference type="STRING" id="1016849.A0A0D1W7M9"/>
<feature type="chain" id="PRO_5002245871" description="Carboxypeptidase" evidence="7">
    <location>
        <begin position="20"/>
        <end position="593"/>
    </location>
</feature>
<dbReference type="PANTHER" id="PTHR11802">
    <property type="entry name" value="SERINE PROTEASE FAMILY S10 SERINE CARBOXYPEPTIDASE"/>
    <property type="match status" value="1"/>
</dbReference>
<dbReference type="AlphaFoldDB" id="A0A0D1W7M9"/>
<keyword evidence="5" id="KW-0378">Hydrolase</keyword>
<evidence type="ECO:0000256" key="3">
    <source>
        <dbReference type="ARBA" id="ARBA00022670"/>
    </source>
</evidence>
<dbReference type="Gene3D" id="3.40.50.1820">
    <property type="entry name" value="alpha/beta hydrolase"/>
    <property type="match status" value="1"/>
</dbReference>
<dbReference type="SUPFAM" id="SSF53474">
    <property type="entry name" value="alpha/beta-Hydrolases"/>
    <property type="match status" value="1"/>
</dbReference>
<keyword evidence="4 7" id="KW-0732">Signal</keyword>
<sequence length="593" mass="64388">MKLFNLAVGAFAVMPLVTAQYPPKPSGLTNTISTVNQQINITWKEANICETTPGVKSYSGYVYIPGKLINDTGGFDLHTYFWYFEARNNPESAPLGIYLAGGPGEASSYAALSSESGPCYVNFNGTDTVLNPWSFNNNVNMLYLDQPTQTGLSYNTLINGTYDLESLIITPNMPGSAPVTSDTVTLGTFSNVDPDKTTNTTVTSGKAVWHVLENWLASFPAYNTTSKKISFWGNSYGGFWVPESATYLDGKLKSLATTHPLKPKNLTVDAIGITNGCIDFEYSMAGYPQFAYNNTYGIQYYNQTMYQEAMAALNKSNGCLDLIQQCRAAGKVGDPSFLGNNATVNELCTDAFDLCYTIIEPLNDIYNVSAFDVAIATPDQCPYYLPVAEYLNTPKVQSALGLPLNWTWDSEVVTAAFGFPTPLAINGTGDAFRQAGMNNINYLLQNDIKIALLFGDRDYRCPWTGGEATAKAANWTNSAGFLAAGYQPLQGLGPSAKGGVVKQYGPLSFTRVFDSGHSLSAYAPETVFRVFNRTTFGKDVVSGATVIGSNYHTTGPTDSWGWRNKMPANAPFNDTCIVEGKFLPQNPWAAVSE</sequence>
<feature type="signal peptide" evidence="7">
    <location>
        <begin position="1"/>
        <end position="19"/>
    </location>
</feature>
<dbReference type="InterPro" id="IPR001563">
    <property type="entry name" value="Peptidase_S10"/>
</dbReference>
<gene>
    <name evidence="8" type="ORF">PV11_00500</name>
</gene>
<evidence type="ECO:0000256" key="6">
    <source>
        <dbReference type="ARBA" id="ARBA00023180"/>
    </source>
</evidence>
<reference evidence="8 9" key="1">
    <citation type="submission" date="2015-01" db="EMBL/GenBank/DDBJ databases">
        <title>The Genome Sequence of Exophiala sideris CBS121828.</title>
        <authorList>
            <consortium name="The Broad Institute Genomics Platform"/>
            <person name="Cuomo C."/>
            <person name="de Hoog S."/>
            <person name="Gorbushina A."/>
            <person name="Stielow B."/>
            <person name="Teixiera M."/>
            <person name="Abouelleil A."/>
            <person name="Chapman S.B."/>
            <person name="Priest M."/>
            <person name="Young S.K."/>
            <person name="Wortman J."/>
            <person name="Nusbaum C."/>
            <person name="Birren B."/>
        </authorList>
    </citation>
    <scope>NUCLEOTIDE SEQUENCE [LARGE SCALE GENOMIC DNA]</scope>
    <source>
        <strain evidence="8 9">CBS 121828</strain>
    </source>
</reference>
<dbReference type="GO" id="GO:0000324">
    <property type="term" value="C:fungal-type vacuole"/>
    <property type="evidence" value="ECO:0007669"/>
    <property type="project" value="TreeGrafter"/>
</dbReference>
<protein>
    <recommendedName>
        <fullName evidence="10">Carboxypeptidase</fullName>
    </recommendedName>
</protein>
<dbReference type="GO" id="GO:0004185">
    <property type="term" value="F:serine-type carboxypeptidase activity"/>
    <property type="evidence" value="ECO:0007669"/>
    <property type="project" value="InterPro"/>
</dbReference>
<evidence type="ECO:0000313" key="8">
    <source>
        <dbReference type="EMBL" id="KIV84740.1"/>
    </source>
</evidence>
<evidence type="ECO:0008006" key="10">
    <source>
        <dbReference type="Google" id="ProtNLM"/>
    </source>
</evidence>
<evidence type="ECO:0000256" key="5">
    <source>
        <dbReference type="ARBA" id="ARBA00022801"/>
    </source>
</evidence>
<keyword evidence="6" id="KW-0325">Glycoprotein</keyword>
<dbReference type="GO" id="GO:0006508">
    <property type="term" value="P:proteolysis"/>
    <property type="evidence" value="ECO:0007669"/>
    <property type="project" value="UniProtKB-KW"/>
</dbReference>
<dbReference type="PRINTS" id="PR00724">
    <property type="entry name" value="CRBOXYPTASEC"/>
</dbReference>